<keyword evidence="2" id="KW-1185">Reference proteome</keyword>
<proteinExistence type="predicted"/>
<accession>A0A2Z6RFZ3</accession>
<organism evidence="1 2">
    <name type="scientific">Rhizophagus clarus</name>
    <dbReference type="NCBI Taxonomy" id="94130"/>
    <lineage>
        <taxon>Eukaryota</taxon>
        <taxon>Fungi</taxon>
        <taxon>Fungi incertae sedis</taxon>
        <taxon>Mucoromycota</taxon>
        <taxon>Glomeromycotina</taxon>
        <taxon>Glomeromycetes</taxon>
        <taxon>Glomerales</taxon>
        <taxon>Glomeraceae</taxon>
        <taxon>Rhizophagus</taxon>
    </lineage>
</organism>
<dbReference type="EMBL" id="BEXD01003626">
    <property type="protein sequence ID" value="GBC01616.1"/>
    <property type="molecule type" value="Genomic_DNA"/>
</dbReference>
<dbReference type="Proteomes" id="UP000247702">
    <property type="component" value="Unassembled WGS sequence"/>
</dbReference>
<evidence type="ECO:0000313" key="2">
    <source>
        <dbReference type="Proteomes" id="UP000247702"/>
    </source>
</evidence>
<comment type="caution">
    <text evidence="1">The sequence shown here is derived from an EMBL/GenBank/DDBJ whole genome shotgun (WGS) entry which is preliminary data.</text>
</comment>
<name>A0A2Z6RFZ3_9GLOM</name>
<sequence length="179" mass="20486">SQEPVILKPVQHHAVTQEEMSRLLQQQAGTFQSQIRQLQESLKALDVKPVYRLKPKPKPQYRDDWELIVQDSYANEGSNPCNEDRNDNRHLQQLFDYASGGPAPRNTLEQRLAGKIAKKITKARKRRENAELNRAICELSLDDHDDPMDTSNAIRGVSIKLIQGENGEIMLVQKKDSFK</sequence>
<gene>
    <name evidence="1" type="ORF">RclHR1_42610001</name>
</gene>
<protein>
    <submittedName>
        <fullName evidence="1">Uncharacterized protein</fullName>
    </submittedName>
</protein>
<feature type="non-terminal residue" evidence="1">
    <location>
        <position position="1"/>
    </location>
</feature>
<reference evidence="1 2" key="1">
    <citation type="submission" date="2017-11" db="EMBL/GenBank/DDBJ databases">
        <title>The genome of Rhizophagus clarus HR1 reveals common genetic basis of auxotrophy among arbuscular mycorrhizal fungi.</title>
        <authorList>
            <person name="Kobayashi Y."/>
        </authorList>
    </citation>
    <scope>NUCLEOTIDE SEQUENCE [LARGE SCALE GENOMIC DNA]</scope>
    <source>
        <strain evidence="1 2">HR1</strain>
    </source>
</reference>
<evidence type="ECO:0000313" key="1">
    <source>
        <dbReference type="EMBL" id="GBC01616.1"/>
    </source>
</evidence>
<dbReference type="AlphaFoldDB" id="A0A2Z6RFZ3"/>